<evidence type="ECO:0000313" key="19">
    <source>
        <dbReference type="Ensembl" id="ENSSFOP00015050332.1"/>
    </source>
</evidence>
<organism evidence="19 20">
    <name type="scientific">Scleropages formosus</name>
    <name type="common">Asian bonytongue</name>
    <name type="synonym">Osteoglossum formosum</name>
    <dbReference type="NCBI Taxonomy" id="113540"/>
    <lineage>
        <taxon>Eukaryota</taxon>
        <taxon>Metazoa</taxon>
        <taxon>Chordata</taxon>
        <taxon>Craniata</taxon>
        <taxon>Vertebrata</taxon>
        <taxon>Euteleostomi</taxon>
        <taxon>Actinopterygii</taxon>
        <taxon>Neopterygii</taxon>
        <taxon>Teleostei</taxon>
        <taxon>Osteoglossocephala</taxon>
        <taxon>Osteoglossomorpha</taxon>
        <taxon>Osteoglossiformes</taxon>
        <taxon>Osteoglossidae</taxon>
        <taxon>Scleropages</taxon>
    </lineage>
</organism>
<evidence type="ECO:0000313" key="20">
    <source>
        <dbReference type="Proteomes" id="UP000694397"/>
    </source>
</evidence>
<dbReference type="InterPro" id="IPR013783">
    <property type="entry name" value="Ig-like_fold"/>
</dbReference>
<dbReference type="GeneTree" id="ENSGT00510000049239"/>
<comment type="function">
    <text evidence="14">Receptor for interleukin-2. This beta subunit is involved in receptor mediated endocytosis and transduces the mitogenic signals of IL2. Probably in association with IL15RA, involved in the stimulation of neutrophil phagocytosis by IL15.</text>
</comment>
<evidence type="ECO:0000256" key="13">
    <source>
        <dbReference type="ARBA" id="ARBA00032935"/>
    </source>
</evidence>
<gene>
    <name evidence="19" type="primary">LOC108928832</name>
</gene>
<feature type="region of interest" description="Disordered" evidence="15">
    <location>
        <begin position="383"/>
        <end position="468"/>
    </location>
</feature>
<dbReference type="InterPro" id="IPR003961">
    <property type="entry name" value="FN3_dom"/>
</dbReference>
<feature type="compositionally biased region" description="Polar residues" evidence="15">
    <location>
        <begin position="392"/>
        <end position="406"/>
    </location>
</feature>
<dbReference type="InterPro" id="IPR040951">
    <property type="entry name" value="IL2RB_N1"/>
</dbReference>
<evidence type="ECO:0000256" key="15">
    <source>
        <dbReference type="SAM" id="MobiDB-lite"/>
    </source>
</evidence>
<evidence type="ECO:0000256" key="16">
    <source>
        <dbReference type="SAM" id="Phobius"/>
    </source>
</evidence>
<dbReference type="CDD" id="cd00063">
    <property type="entry name" value="FN3"/>
    <property type="match status" value="1"/>
</dbReference>
<protein>
    <recommendedName>
        <fullName evidence="3">Interleukin-2 receptor subunit beta</fullName>
    </recommendedName>
    <alternativeName>
        <fullName evidence="13">High affinity IL-2 receptor subunit beta</fullName>
    </alternativeName>
    <alternativeName>
        <fullName evidence="12">p70-75</fullName>
    </alternativeName>
</protein>
<evidence type="ECO:0000256" key="10">
    <source>
        <dbReference type="ARBA" id="ARBA00023180"/>
    </source>
</evidence>
<feature type="domain" description="Fibronectin type-III" evidence="18">
    <location>
        <begin position="118"/>
        <end position="220"/>
    </location>
</feature>
<feature type="signal peptide" evidence="17">
    <location>
        <begin position="1"/>
        <end position="30"/>
    </location>
</feature>
<keyword evidence="9" id="KW-0675">Receptor</keyword>
<evidence type="ECO:0000256" key="4">
    <source>
        <dbReference type="ARBA" id="ARBA00022692"/>
    </source>
</evidence>
<keyword evidence="20" id="KW-1185">Reference proteome</keyword>
<keyword evidence="6 16" id="KW-1133">Transmembrane helix</keyword>
<comment type="subunit">
    <text evidence="11">Non-covalent dimer of an alpha and a beta subunit. IL2R exists in 3 different forms: a high affinity dimer, an intermediate affinity monomer (beta subunit), and a low affinity monomer (alpha subunit). The high and intermediate affinity forms also associate with a gamma subunit. Interacts with SHB upon interleukin stimulation.</text>
</comment>
<evidence type="ECO:0000256" key="9">
    <source>
        <dbReference type="ARBA" id="ARBA00023170"/>
    </source>
</evidence>
<feature type="chain" id="PRO_5034796948" description="Interleukin-2 receptor subunit beta" evidence="17">
    <location>
        <begin position="31"/>
        <end position="544"/>
    </location>
</feature>
<evidence type="ECO:0000256" key="7">
    <source>
        <dbReference type="ARBA" id="ARBA00023136"/>
    </source>
</evidence>
<dbReference type="PANTHER" id="PTHR23037:SF22">
    <property type="entry name" value="CYTOKINE RECEPTOR COMMON SUBUNIT BETA"/>
    <property type="match status" value="1"/>
</dbReference>
<dbReference type="Proteomes" id="UP000694397">
    <property type="component" value="Chromosome 3"/>
</dbReference>
<keyword evidence="10" id="KW-0325">Glycoprotein</keyword>
<evidence type="ECO:0000256" key="12">
    <source>
        <dbReference type="ARBA" id="ARBA00031280"/>
    </source>
</evidence>
<keyword evidence="5 17" id="KW-0732">Signal</keyword>
<dbReference type="AlphaFoldDB" id="A0A8C9TD09"/>
<dbReference type="SUPFAM" id="SSF49265">
    <property type="entry name" value="Fibronectin type III"/>
    <property type="match status" value="2"/>
</dbReference>
<dbReference type="PANTHER" id="PTHR23037">
    <property type="entry name" value="CYTOKINE RECEPTOR"/>
    <property type="match status" value="1"/>
</dbReference>
<dbReference type="InterPro" id="IPR036116">
    <property type="entry name" value="FN3_sf"/>
</dbReference>
<dbReference type="PROSITE" id="PS01355">
    <property type="entry name" value="HEMATOPO_REC_S_F1"/>
    <property type="match status" value="1"/>
</dbReference>
<keyword evidence="7 16" id="KW-0472">Membrane</keyword>
<dbReference type="KEGG" id="sfm:108928832"/>
<dbReference type="GO" id="GO:0009897">
    <property type="term" value="C:external side of plasma membrane"/>
    <property type="evidence" value="ECO:0007669"/>
    <property type="project" value="TreeGrafter"/>
</dbReference>
<sequence length="544" mass="60167">MGKAVTAAALLSSNVLLLLLQSQLSTCTQSLTCVNDYINNITCVWNSSKTQPGVPCTLSGTKAEKTRTCALKPLHGANGILQRCHLVFEQNSFIALDKIPLSVKCGNSTVAVWKDYMPSNNIKMHPPNKIVVNLANVSWSPGTPLSQRIFSYHFQFQFKLQTQQWEDVQQINVQNKQQWLKLNEDNLDKGATYEARVRVKPDVHLVGEWSDWSPVATWRSEVGEPLRAKEAKREPLGDSLDSVALTVVTVTGVVCLALLVLVCTIFRDKWVDKVKFQHIPDPSKYFDNLTSMHGGNFQAWLKSTYAPHSFDIRQFSEDISSVEVSAVKDTAPLTCLDYSSLAEHWDSSGQSFYSNMGYFYSRYPGSYEIEPCSLYFSYQPGEGLSGREKDTQSTVNPGPLQSSSSYERLEQLREAGGQPQASDSGFGTLKDVQEETGEEAEAKEEEEGRLKDSADRSPSAPALSYPTPFQMPPFLPHYPQALNNFPQFLLPLPRFGLNIESCAPAPLEQPGVPPGRSASVKLEPSSGGYMSLQDMPGNGGNKSI</sequence>
<reference evidence="19" key="3">
    <citation type="submission" date="2025-09" db="UniProtKB">
        <authorList>
            <consortium name="Ensembl"/>
        </authorList>
    </citation>
    <scope>IDENTIFICATION</scope>
</reference>
<dbReference type="GO" id="GO:0004896">
    <property type="term" value="F:cytokine receptor activity"/>
    <property type="evidence" value="ECO:0007669"/>
    <property type="project" value="InterPro"/>
</dbReference>
<comment type="similarity">
    <text evidence="2">Belongs to the type I cytokine receptor family. Type 4 subfamily.</text>
</comment>
<evidence type="ECO:0000256" key="11">
    <source>
        <dbReference type="ARBA" id="ARBA00026094"/>
    </source>
</evidence>
<evidence type="ECO:0000256" key="17">
    <source>
        <dbReference type="SAM" id="SignalP"/>
    </source>
</evidence>
<dbReference type="InterPro" id="IPR003531">
    <property type="entry name" value="Hempt_rcpt_S_F1_CS"/>
</dbReference>
<evidence type="ECO:0000256" key="1">
    <source>
        <dbReference type="ARBA" id="ARBA00004479"/>
    </source>
</evidence>
<dbReference type="OrthoDB" id="9419853at2759"/>
<dbReference type="PROSITE" id="PS50853">
    <property type="entry name" value="FN3"/>
    <property type="match status" value="1"/>
</dbReference>
<feature type="compositionally biased region" description="Acidic residues" evidence="15">
    <location>
        <begin position="434"/>
        <end position="445"/>
    </location>
</feature>
<dbReference type="GO" id="GO:0016064">
    <property type="term" value="P:immunoglobulin mediated immune response"/>
    <property type="evidence" value="ECO:0007669"/>
    <property type="project" value="TreeGrafter"/>
</dbReference>
<keyword evidence="4 16" id="KW-0812">Transmembrane</keyword>
<feature type="region of interest" description="Disordered" evidence="15">
    <location>
        <begin position="524"/>
        <end position="544"/>
    </location>
</feature>
<evidence type="ECO:0000259" key="18">
    <source>
        <dbReference type="PROSITE" id="PS50853"/>
    </source>
</evidence>
<accession>A0A8C9TD09</accession>
<proteinExistence type="inferred from homology"/>
<dbReference type="GeneID" id="108928832"/>
<evidence type="ECO:0000256" key="5">
    <source>
        <dbReference type="ARBA" id="ARBA00022729"/>
    </source>
</evidence>
<dbReference type="Gene3D" id="2.60.40.10">
    <property type="entry name" value="Immunoglobulins"/>
    <property type="match status" value="2"/>
</dbReference>
<keyword evidence="8" id="KW-1015">Disulfide bond</keyword>
<dbReference type="RefSeq" id="XP_018598509.2">
    <property type="nucleotide sequence ID" value="XM_018742993.2"/>
</dbReference>
<name>A0A8C9TD09_SCLFO</name>
<evidence type="ECO:0000256" key="3">
    <source>
        <dbReference type="ARBA" id="ARBA00016239"/>
    </source>
</evidence>
<feature type="transmembrane region" description="Helical" evidence="16">
    <location>
        <begin position="243"/>
        <end position="266"/>
    </location>
</feature>
<feature type="compositionally biased region" description="Basic and acidic residues" evidence="15">
    <location>
        <begin position="446"/>
        <end position="455"/>
    </location>
</feature>
<reference evidence="19" key="2">
    <citation type="submission" date="2025-08" db="UniProtKB">
        <authorList>
            <consortium name="Ensembl"/>
        </authorList>
    </citation>
    <scope>IDENTIFICATION</scope>
</reference>
<dbReference type="Pfam" id="PF18707">
    <property type="entry name" value="IL2RB_N1"/>
    <property type="match status" value="1"/>
</dbReference>
<evidence type="ECO:0000256" key="2">
    <source>
        <dbReference type="ARBA" id="ARBA00008280"/>
    </source>
</evidence>
<evidence type="ECO:0000256" key="14">
    <source>
        <dbReference type="ARBA" id="ARBA00045664"/>
    </source>
</evidence>
<reference evidence="19 20" key="1">
    <citation type="submission" date="2019-04" db="EMBL/GenBank/DDBJ databases">
        <authorList>
            <consortium name="Wellcome Sanger Institute Data Sharing"/>
        </authorList>
    </citation>
    <scope>NUCLEOTIDE SEQUENCE [LARGE SCALE GENOMIC DNA]</scope>
</reference>
<comment type="subcellular location">
    <subcellularLocation>
        <location evidence="1">Membrane</location>
        <topology evidence="1">Single-pass type I membrane protein</topology>
    </subcellularLocation>
</comment>
<dbReference type="Ensembl" id="ENSSFOT00015059321.1">
    <property type="protein sequence ID" value="ENSSFOP00015050332.1"/>
    <property type="gene ID" value="ENSSFOG00015028907.1"/>
</dbReference>
<evidence type="ECO:0000256" key="8">
    <source>
        <dbReference type="ARBA" id="ARBA00023157"/>
    </source>
</evidence>
<evidence type="ECO:0000256" key="6">
    <source>
        <dbReference type="ARBA" id="ARBA00022989"/>
    </source>
</evidence>